<proteinExistence type="predicted"/>
<evidence type="ECO:0000256" key="1">
    <source>
        <dbReference type="SAM" id="SignalP"/>
    </source>
</evidence>
<dbReference type="EMBL" id="DRBW01000115">
    <property type="protein sequence ID" value="HDM90151.1"/>
    <property type="molecule type" value="Genomic_DNA"/>
</dbReference>
<gene>
    <name evidence="2" type="ORF">ENG67_02955</name>
</gene>
<organism evidence="2">
    <name type="scientific">candidate division WOR-3 bacterium</name>
    <dbReference type="NCBI Taxonomy" id="2052148"/>
    <lineage>
        <taxon>Bacteria</taxon>
        <taxon>Bacteria division WOR-3</taxon>
    </lineage>
</organism>
<feature type="chain" id="PRO_5028034015" description="Lipid/polyisoprenoid-binding YceI-like domain-containing protein" evidence="1">
    <location>
        <begin position="19"/>
        <end position="203"/>
    </location>
</feature>
<dbReference type="AlphaFoldDB" id="A0A7C1BA37"/>
<accession>A0A7C1BA37</accession>
<evidence type="ECO:0000313" key="2">
    <source>
        <dbReference type="EMBL" id="HDM90151.1"/>
    </source>
</evidence>
<keyword evidence="1" id="KW-0732">Signal</keyword>
<protein>
    <recommendedName>
        <fullName evidence="3">Lipid/polyisoprenoid-binding YceI-like domain-containing protein</fullName>
    </recommendedName>
</protein>
<reference evidence="2" key="1">
    <citation type="journal article" date="2020" name="mSystems">
        <title>Genome- and Community-Level Interaction Insights into Carbon Utilization and Element Cycling Functions of Hydrothermarchaeota in Hydrothermal Sediment.</title>
        <authorList>
            <person name="Zhou Z."/>
            <person name="Liu Y."/>
            <person name="Xu W."/>
            <person name="Pan J."/>
            <person name="Luo Z.H."/>
            <person name="Li M."/>
        </authorList>
    </citation>
    <scope>NUCLEOTIDE SEQUENCE [LARGE SCALE GENOMIC DNA]</scope>
    <source>
        <strain evidence="2">HyVt-237</strain>
    </source>
</reference>
<name>A0A7C1BA37_UNCW3</name>
<dbReference type="Proteomes" id="UP000885931">
    <property type="component" value="Unassembled WGS sequence"/>
</dbReference>
<sequence length="203" mass="22343">MGKFHLTIVLAIAVLVMAGCAPRKTIAPPEVKKKIKGNLAAVSIPPRARGTLEYSGFRDFKSDFYMTRLGDTIDLLMPGPLGFPIAHVKVTRDTLLSLEGVEIKGLEFEDLLRPIDFDSPLASFRIERVYYSGRHAVAEGRILTGKGIVKATPAGRLERIRIEFTGGILTLGKFSLWGGNRSYPAEIAWRGDKGILRIVLHAE</sequence>
<feature type="signal peptide" evidence="1">
    <location>
        <begin position="1"/>
        <end position="18"/>
    </location>
</feature>
<dbReference type="PROSITE" id="PS51257">
    <property type="entry name" value="PROKAR_LIPOPROTEIN"/>
    <property type="match status" value="1"/>
</dbReference>
<evidence type="ECO:0008006" key="3">
    <source>
        <dbReference type="Google" id="ProtNLM"/>
    </source>
</evidence>
<comment type="caution">
    <text evidence="2">The sequence shown here is derived from an EMBL/GenBank/DDBJ whole genome shotgun (WGS) entry which is preliminary data.</text>
</comment>